<dbReference type="Gene3D" id="3.30.70.1320">
    <property type="entry name" value="Multidrug efflux transporter AcrB pore domain like"/>
    <property type="match status" value="1"/>
</dbReference>
<feature type="transmembrane region" description="Helical" evidence="1">
    <location>
        <begin position="462"/>
        <end position="489"/>
    </location>
</feature>
<keyword evidence="1" id="KW-0812">Transmembrane</keyword>
<dbReference type="Gene3D" id="3.30.2090.10">
    <property type="entry name" value="Multidrug efflux transporter AcrB TolC docking domain, DN and DC subdomains"/>
    <property type="match status" value="2"/>
</dbReference>
<dbReference type="Gene3D" id="3.30.70.1430">
    <property type="entry name" value="Multidrug efflux transporter AcrB pore domain"/>
    <property type="match status" value="2"/>
</dbReference>
<evidence type="ECO:0000313" key="2">
    <source>
        <dbReference type="EMBL" id="GAA3957457.1"/>
    </source>
</evidence>
<dbReference type="PANTHER" id="PTHR32063">
    <property type="match status" value="1"/>
</dbReference>
<evidence type="ECO:0000313" key="3">
    <source>
        <dbReference type="Proteomes" id="UP001501337"/>
    </source>
</evidence>
<feature type="transmembrane region" description="Helical" evidence="1">
    <location>
        <begin position="359"/>
        <end position="381"/>
    </location>
</feature>
<feature type="transmembrane region" description="Helical" evidence="1">
    <location>
        <begin position="932"/>
        <end position="956"/>
    </location>
</feature>
<reference evidence="3" key="1">
    <citation type="journal article" date="2019" name="Int. J. Syst. Evol. Microbiol.">
        <title>The Global Catalogue of Microorganisms (GCM) 10K type strain sequencing project: providing services to taxonomists for standard genome sequencing and annotation.</title>
        <authorList>
            <consortium name="The Broad Institute Genomics Platform"/>
            <consortium name="The Broad Institute Genome Sequencing Center for Infectious Disease"/>
            <person name="Wu L."/>
            <person name="Ma J."/>
        </authorList>
    </citation>
    <scope>NUCLEOTIDE SEQUENCE [LARGE SCALE GENOMIC DNA]</scope>
    <source>
        <strain evidence="3">JCM 17555</strain>
    </source>
</reference>
<dbReference type="SUPFAM" id="SSF82714">
    <property type="entry name" value="Multidrug efflux transporter AcrB TolC docking domain, DN and DC subdomains"/>
    <property type="match status" value="2"/>
</dbReference>
<keyword evidence="3" id="KW-1185">Reference proteome</keyword>
<dbReference type="Proteomes" id="UP001501337">
    <property type="component" value="Unassembled WGS sequence"/>
</dbReference>
<feature type="transmembrane region" description="Helical" evidence="1">
    <location>
        <begin position="387"/>
        <end position="409"/>
    </location>
</feature>
<dbReference type="Pfam" id="PF00873">
    <property type="entry name" value="ACR_tran"/>
    <property type="match status" value="1"/>
</dbReference>
<dbReference type="Gene3D" id="1.20.1640.10">
    <property type="entry name" value="Multidrug efflux transporter AcrB transmembrane domain"/>
    <property type="match status" value="2"/>
</dbReference>
<dbReference type="PANTHER" id="PTHR32063:SF18">
    <property type="entry name" value="CATION EFFLUX SYSTEM PROTEIN"/>
    <property type="match status" value="1"/>
</dbReference>
<dbReference type="RefSeq" id="WP_344804894.1">
    <property type="nucleotide sequence ID" value="NZ_BAABBO010000007.1"/>
</dbReference>
<proteinExistence type="predicted"/>
<sequence length="1065" mass="114324">MTAFFTNTRLLILTIILILVSGLSAVMTMPQEEDPKVLKRNVLVLTSYPGASAERVERLVTEKIENKLREIAQVDKIRSVSSAGLSSVSVQLLDAVTDNGPPFADIRDALDEVTPFLPAGASAPLFNDDRGYAYTLMAALTWDAASEPNLLIVKRLAQELQDRLRKVSGTELVELYGAPEEEVVVEANAAVTESMGLNKRDIARTIAASDAKIAAGVFRGSDSEYLLEVRGELDTLSRLAEVPVHEDSSGAIVRVADIATVRRQLKQPPDSLAIVRGEPGVVVASRMMTPARIGDWTERTRTALDEFRRDLPAGIELQVIFDQNAYASERFGILTDNILLGIVLVCSVLFFTLGWRSSLIVTAAIPLTALSALFVLNIFGIPIHQMSITGLIVALGLLVDAAIVMTDAIRRRLLDGLTPLAAVRISIRRLWIPLLSSTLTTIIAFMPIASMPGGAGEFVGPLAWSVIIALIVSYLLAISIGAALSGFFLPSKVQPYIGREHEAPFLVTGVSLPGLGAAFSRLLDASLRAPVVSIIGSMVLPLIGIICIQTLPQQFFPNADRNQFHIQMRLAPQSPINQTVDAIEQANDYLLEQQDIVSVDWFAGSSVPAFYYNLLQNQDGQSNFAEAMIETTSLAGVEAQMQRIQHDLGRALPNAQVIVRQILQGPPTQAPIELRVLGPDMQTLQAIGEDARRLFSQVPEITHTFASLSGGEPKLWLNADEDAARQAQLSLTDIAATLNDELSGVSGGSIVEGAEQLPIRVQLNNGARADFEELSSLSILPSLNPAQSQTNARQSDPTFRATPVSALGDLTLEPSASRIERFNGERVNSIKGYVQAGTLPSTAVKHFDALVDAQGLDIPPGYALEWGGDAEARSDSVGDLMAKVLPLSVLMLATIVLTFSSFRLSLVVVIVAVQAAGLGMLSLTLAGYPFGFITIIAIIGTVGVAINAAIIIISTLRLDRSACHGDRAAVARGVMETTRHISSTTITTFGGFLPLLLSDGGFWPPFATVIAGGVILSTIISFFFVPQAFLLITQWRPIKVIEETAEAEADSVRMLTGPSRAESAS</sequence>
<feature type="transmembrane region" description="Helical" evidence="1">
    <location>
        <begin position="977"/>
        <end position="997"/>
    </location>
</feature>
<evidence type="ECO:0000256" key="1">
    <source>
        <dbReference type="SAM" id="Phobius"/>
    </source>
</evidence>
<dbReference type="SUPFAM" id="SSF82693">
    <property type="entry name" value="Multidrug efflux transporter AcrB pore domain, PN1, PN2, PC1 and PC2 subdomains"/>
    <property type="match status" value="2"/>
</dbReference>
<comment type="caution">
    <text evidence="2">The sequence shown here is derived from an EMBL/GenBank/DDBJ whole genome shotgun (WGS) entry which is preliminary data.</text>
</comment>
<feature type="transmembrane region" description="Helical" evidence="1">
    <location>
        <begin position="906"/>
        <end position="926"/>
    </location>
</feature>
<name>A0ABP7P057_9GAMM</name>
<dbReference type="InterPro" id="IPR027463">
    <property type="entry name" value="AcrB_DN_DC_subdom"/>
</dbReference>
<keyword evidence="1" id="KW-0472">Membrane</keyword>
<feature type="transmembrane region" description="Helical" evidence="1">
    <location>
        <begin position="430"/>
        <end position="450"/>
    </location>
</feature>
<feature type="transmembrane region" description="Helical" evidence="1">
    <location>
        <begin position="331"/>
        <end position="352"/>
    </location>
</feature>
<dbReference type="PRINTS" id="PR00702">
    <property type="entry name" value="ACRIFLAVINRP"/>
</dbReference>
<dbReference type="EMBL" id="BAABBO010000007">
    <property type="protein sequence ID" value="GAA3957457.1"/>
    <property type="molecule type" value="Genomic_DNA"/>
</dbReference>
<feature type="transmembrane region" description="Helical" evidence="1">
    <location>
        <begin position="1009"/>
        <end position="1032"/>
    </location>
</feature>
<organism evidence="2 3">
    <name type="scientific">Allohahella marinimesophila</name>
    <dbReference type="NCBI Taxonomy" id="1054972"/>
    <lineage>
        <taxon>Bacteria</taxon>
        <taxon>Pseudomonadati</taxon>
        <taxon>Pseudomonadota</taxon>
        <taxon>Gammaproteobacteria</taxon>
        <taxon>Oceanospirillales</taxon>
        <taxon>Hahellaceae</taxon>
        <taxon>Allohahella</taxon>
    </lineage>
</organism>
<feature type="transmembrane region" description="Helical" evidence="1">
    <location>
        <begin position="880"/>
        <end position="899"/>
    </location>
</feature>
<gene>
    <name evidence="2" type="ORF">GCM10022278_14990</name>
</gene>
<protein>
    <submittedName>
        <fullName evidence="2">Efflux RND transporter permease subunit</fullName>
    </submittedName>
</protein>
<dbReference type="SUPFAM" id="SSF82866">
    <property type="entry name" value="Multidrug efflux transporter AcrB transmembrane domain"/>
    <property type="match status" value="2"/>
</dbReference>
<feature type="transmembrane region" description="Helical" evidence="1">
    <location>
        <begin position="531"/>
        <end position="551"/>
    </location>
</feature>
<dbReference type="InterPro" id="IPR001036">
    <property type="entry name" value="Acrflvin-R"/>
</dbReference>
<accession>A0ABP7P057</accession>
<keyword evidence="1" id="KW-1133">Transmembrane helix</keyword>
<dbReference type="Gene3D" id="3.30.70.1440">
    <property type="entry name" value="Multidrug efflux transporter AcrB pore domain"/>
    <property type="match status" value="1"/>
</dbReference>